<keyword evidence="10" id="KW-0175">Coiled coil</keyword>
<evidence type="ECO:0000256" key="8">
    <source>
        <dbReference type="ARBA" id="ARBA00023175"/>
    </source>
</evidence>
<dbReference type="UniPathway" id="UPA00988"/>
<dbReference type="InterPro" id="IPR001752">
    <property type="entry name" value="Kinesin_motor_dom"/>
</dbReference>
<dbReference type="GO" id="GO:0033588">
    <property type="term" value="C:elongator holoenzyme complex"/>
    <property type="evidence" value="ECO:0007669"/>
    <property type="project" value="InterPro"/>
</dbReference>
<accession>A0A1D2A0F8</accession>
<dbReference type="GO" id="GO:0008017">
    <property type="term" value="F:microtubule binding"/>
    <property type="evidence" value="ECO:0007669"/>
    <property type="project" value="InterPro"/>
</dbReference>
<dbReference type="SUPFAM" id="SSF52540">
    <property type="entry name" value="P-loop containing nucleoside triphosphate hydrolases"/>
    <property type="match status" value="1"/>
</dbReference>
<dbReference type="GO" id="GO:0000049">
    <property type="term" value="F:tRNA binding"/>
    <property type="evidence" value="ECO:0007669"/>
    <property type="project" value="TreeGrafter"/>
</dbReference>
<proteinExistence type="inferred from homology"/>
<feature type="binding site" evidence="9">
    <location>
        <begin position="123"/>
        <end position="130"/>
    </location>
    <ligand>
        <name>ATP</name>
        <dbReference type="ChEBI" id="CHEBI:30616"/>
    </ligand>
</feature>
<dbReference type="Pfam" id="PF04762">
    <property type="entry name" value="Beta-prop_ELP1_1st"/>
    <property type="match status" value="1"/>
</dbReference>
<dbReference type="InterPro" id="IPR027417">
    <property type="entry name" value="P-loop_NTPase"/>
</dbReference>
<dbReference type="Gene3D" id="3.40.850.10">
    <property type="entry name" value="Kinesin motor domain"/>
    <property type="match status" value="1"/>
</dbReference>
<dbReference type="Pfam" id="PF23878">
    <property type="entry name" value="TPR_ELP1"/>
    <property type="match status" value="1"/>
</dbReference>
<dbReference type="Pfam" id="PF23925">
    <property type="entry name" value="A-sol_ELP1"/>
    <property type="match status" value="1"/>
</dbReference>
<evidence type="ECO:0000256" key="2">
    <source>
        <dbReference type="ARBA" id="ARBA00005043"/>
    </source>
</evidence>
<keyword evidence="7 9" id="KW-0067">ATP-binding</keyword>
<dbReference type="PANTHER" id="PTHR12747">
    <property type="entry name" value="ELONGATOR COMPLEX PROTEIN 1"/>
    <property type="match status" value="1"/>
</dbReference>
<evidence type="ECO:0000256" key="3">
    <source>
        <dbReference type="ARBA" id="ARBA00006086"/>
    </source>
</evidence>
<evidence type="ECO:0000259" key="12">
    <source>
        <dbReference type="PROSITE" id="PS50067"/>
    </source>
</evidence>
<sequence length="1642" mass="172019">MADRDASAGSRTPVRPSKIPSSSRRDGSATPRRIAEQSGERVRVFVRVRPPKPEGETPGSLRPKPGGQGINVFKPQSNISVGDYEFDEVLPPSASQADVYAAAVRPIVEDVLAGYNGTVMAYGQTGAGKTHTLSSVAPETIGAVPRAAAEVFAGVQRGGEDVHAVYMSYVQIYMELIQDLLAPESENLQIREGEAGVFIAGVRQVEVRRLEDCLELLQAGDRNRTTAFTAMNAVSSRSHAVFMLTVVKRKPVGDGSDLHRVRIGKLFMVDLAGSERLKKSGSTGLRASEAKSINLSLTTLGMCINARADPAATHVPFRDSKLTRLLQDSLGGNAKTSLIVAVSDAYEHVEESVQSLAFGMRAMRVTTQPKVNERLDFASLAMGLKEGLGQASAAAAPHDARALALERSLLAQESELEYLQHALQAERERVRQTAAGAAHDREALDRVRAQEAEALRSEVAALQAEVERARGEAAAAEALRREEEARHASECAELRGAAAAAAAAAEQGPARPTHRVVLWERNGLQHGGFDLVAPGGEGAVVTGLGWSPGSEVLAVACSQEDGSGTTSAALQLWTRSNWHWYCKGERRFEGCGALRALWGGAAASLTLDVVATSSDVTRLELSQLEDVSRLGTAAVLDGRRLALTPLRRAVVPPPLAAASLLLPCPALCCALRAAPGEPETLAACLADGRLALSRAPCDDAWEGEARPPQLLLPCLGAGEAARLKRAVWTDATRLVLVLAGEREAGRDGQGDGGALHDAGLDLEIRWGGEQLGGAGLRARGAFEFPGRVLTAQGPVFQLACGGVVTLRRDSAGAGSDGTGNACGDSSATDGVRLDPGPAFKAPCPVMAVLPEARPHATPLALYGVSRRGELWCAGAARPVAEGVTSLALRPGGSGACDSPPPLAPWLLFTGRDGRLHTRRASVPGNTAAPEASAPAPPALAARAVEAGARLVAAPPGSHCAVLCLPRGNLEAVCPRALVLASLAASLAAGDVAAAWALATQQRVDLNLLVDARWPRVLHDAPRFLAALGEDQAVADLLSALRPGSVLAPGGVYAGAEGFGGDGGDGEGLRQGHDGGAYGLEGPPPSSRADAQTDEKVTKVCAAFRDAILAGPGRAFLRSLLVSHSRCGDLEGAMRLLRQVKDAAMEEDGVTLEGPSPTPGNQLPRPPSAEDGLRHLLLTSSADELYATALGMYELDLAYMVIAHSQKDPGEYLQELGRFAAERDVVLRRVAIDRHLRQHEAALRGLLEAGPAHFGAALQLAAQHGLLRKMLHLCRDDQEQRRAVLRAYAESLETRGLYEDAGLAFVTAGLMREALAAYRGGLHWRPALTLAGKLGLRVEGVRELAMELADELVSASRPAEAAAVRLEYCRDVDAAAALLAAAREWREGARVAASHARPDLLDRVLAPAAAARAAEVFEDVRESAARVAKYAARLEHLAARRRDLAAALAAAEAERGQEGGDDRDGSDAGRGPGSDAGDDAASEASGVTELSAYTDASLAPSSQSTRSGHSSASTLGGKRRQSAKSKRKASSLRVRQGSPEEEDQLANHLLSQAPSAAFCAEMGQLAEFLVLLGHESDARRLQQAVGELVAACAATGAAILASPPPGMLAEGGQGPSPQLALRVAAAEAEAKSVTWKWDVLRAV</sequence>
<organism evidence="13">
    <name type="scientific">Auxenochlorella protothecoides</name>
    <name type="common">Green microalga</name>
    <name type="synonym">Chlorella protothecoides</name>
    <dbReference type="NCBI Taxonomy" id="3075"/>
    <lineage>
        <taxon>Eukaryota</taxon>
        <taxon>Viridiplantae</taxon>
        <taxon>Chlorophyta</taxon>
        <taxon>core chlorophytes</taxon>
        <taxon>Trebouxiophyceae</taxon>
        <taxon>Chlorellales</taxon>
        <taxon>Chlorellaceae</taxon>
        <taxon>Auxenochlorella</taxon>
    </lineage>
</organism>
<evidence type="ECO:0000256" key="11">
    <source>
        <dbReference type="SAM" id="MobiDB-lite"/>
    </source>
</evidence>
<feature type="compositionally biased region" description="Polar residues" evidence="11">
    <location>
        <begin position="1498"/>
        <end position="1513"/>
    </location>
</feature>
<keyword evidence="8 9" id="KW-0505">Motor protein</keyword>
<dbReference type="EMBL" id="GDKF01005943">
    <property type="protein sequence ID" value="JAT72679.1"/>
    <property type="molecule type" value="Transcribed_RNA"/>
</dbReference>
<feature type="region of interest" description="Disordered" evidence="11">
    <location>
        <begin position="1145"/>
        <end position="1170"/>
    </location>
</feature>
<evidence type="ECO:0000256" key="10">
    <source>
        <dbReference type="SAM" id="Coils"/>
    </source>
</evidence>
<dbReference type="InterPro" id="IPR019821">
    <property type="entry name" value="Kinesin_motor_CS"/>
</dbReference>
<evidence type="ECO:0000256" key="7">
    <source>
        <dbReference type="ARBA" id="ARBA00022840"/>
    </source>
</evidence>
<dbReference type="InterPro" id="IPR056165">
    <property type="entry name" value="Beta-prop_ELP1_2nd"/>
</dbReference>
<dbReference type="InterPro" id="IPR056164">
    <property type="entry name" value="Beta-prop_ELP1_1st"/>
</dbReference>
<dbReference type="InterPro" id="IPR056166">
    <property type="entry name" value="TPR_ELP1"/>
</dbReference>
<protein>
    <recommendedName>
        <fullName evidence="12">Kinesin motor domain-containing protein</fullName>
    </recommendedName>
</protein>
<gene>
    <name evidence="13" type="ORF">g.35415</name>
</gene>
<dbReference type="PANTHER" id="PTHR12747:SF0">
    <property type="entry name" value="ELONGATOR COMPLEX PROTEIN 1"/>
    <property type="match status" value="1"/>
</dbReference>
<dbReference type="InterPro" id="IPR036961">
    <property type="entry name" value="Kinesin_motor_dom_sf"/>
</dbReference>
<feature type="compositionally biased region" description="Basic residues" evidence="11">
    <location>
        <begin position="1516"/>
        <end position="1529"/>
    </location>
</feature>
<evidence type="ECO:0000256" key="4">
    <source>
        <dbReference type="ARBA" id="ARBA00022490"/>
    </source>
</evidence>
<reference evidence="13" key="1">
    <citation type="submission" date="2015-08" db="EMBL/GenBank/DDBJ databases">
        <authorList>
            <person name="Babu N.S."/>
            <person name="Beckwith C.J."/>
            <person name="Beseler K.G."/>
            <person name="Brison A."/>
            <person name="Carone J.V."/>
            <person name="Caskin T.P."/>
            <person name="Diamond M."/>
            <person name="Durham M.E."/>
            <person name="Foxe J.M."/>
            <person name="Go M."/>
            <person name="Henderson B.A."/>
            <person name="Jones I.B."/>
            <person name="McGettigan J.A."/>
            <person name="Micheletti S.J."/>
            <person name="Nasrallah M.E."/>
            <person name="Ortiz D."/>
            <person name="Piller C.R."/>
            <person name="Privatt S.R."/>
            <person name="Schneider S.L."/>
            <person name="Sharp S."/>
            <person name="Smith T.C."/>
            <person name="Stanton J.D."/>
            <person name="Ullery H.E."/>
            <person name="Wilson R.J."/>
            <person name="Serrano M.G."/>
            <person name="Buck G."/>
            <person name="Lee V."/>
            <person name="Wang Y."/>
            <person name="Carvalho R."/>
            <person name="Voegtly L."/>
            <person name="Shi R."/>
            <person name="Duckworth R."/>
            <person name="Johnson A."/>
            <person name="Loviza R."/>
            <person name="Walstead R."/>
            <person name="Shah Z."/>
            <person name="Kiflezghi M."/>
            <person name="Wade K."/>
            <person name="Ball S.L."/>
            <person name="Bradley K.W."/>
            <person name="Asai D.J."/>
            <person name="Bowman C.A."/>
            <person name="Russell D.A."/>
            <person name="Pope W.H."/>
            <person name="Jacobs-Sera D."/>
            <person name="Hendrix R.W."/>
            <person name="Hatfull G.F."/>
        </authorList>
    </citation>
    <scope>NUCLEOTIDE SEQUENCE</scope>
</reference>
<evidence type="ECO:0000256" key="9">
    <source>
        <dbReference type="PROSITE-ProRule" id="PRU00283"/>
    </source>
</evidence>
<dbReference type="GO" id="GO:0003777">
    <property type="term" value="F:microtubule motor activity"/>
    <property type="evidence" value="ECO:0007669"/>
    <property type="project" value="InterPro"/>
</dbReference>
<name>A0A1D2A0F8_AUXPR</name>
<evidence type="ECO:0000256" key="5">
    <source>
        <dbReference type="ARBA" id="ARBA00022694"/>
    </source>
</evidence>
<feature type="domain" description="Kinesin motor" evidence="12">
    <location>
        <begin position="41"/>
        <end position="365"/>
    </location>
</feature>
<dbReference type="GO" id="GO:0007018">
    <property type="term" value="P:microtubule-based movement"/>
    <property type="evidence" value="ECO:0007669"/>
    <property type="project" value="InterPro"/>
</dbReference>
<keyword evidence="5" id="KW-0819">tRNA processing</keyword>
<dbReference type="PRINTS" id="PR00380">
    <property type="entry name" value="KINESINHEAVY"/>
</dbReference>
<dbReference type="Pfam" id="PF23797">
    <property type="entry name" value="Beta-prop_ELP1_2nd"/>
    <property type="match status" value="1"/>
</dbReference>
<dbReference type="PROSITE" id="PS50067">
    <property type="entry name" value="KINESIN_MOTOR_2"/>
    <property type="match status" value="1"/>
</dbReference>
<dbReference type="InterPro" id="IPR006849">
    <property type="entry name" value="Elp1"/>
</dbReference>
<evidence type="ECO:0000256" key="1">
    <source>
        <dbReference type="ARBA" id="ARBA00004496"/>
    </source>
</evidence>
<dbReference type="PROSITE" id="PS00411">
    <property type="entry name" value="KINESIN_MOTOR_1"/>
    <property type="match status" value="1"/>
</dbReference>
<keyword evidence="4" id="KW-0963">Cytoplasm</keyword>
<comment type="subcellular location">
    <subcellularLocation>
        <location evidence="1">Cytoplasm</location>
    </subcellularLocation>
</comment>
<dbReference type="InterPro" id="IPR056167">
    <property type="entry name" value="A-sol_ELP1"/>
</dbReference>
<feature type="compositionally biased region" description="Basic and acidic residues" evidence="11">
    <location>
        <begin position="23"/>
        <end position="43"/>
    </location>
</feature>
<feature type="region of interest" description="Disordered" evidence="11">
    <location>
        <begin position="1062"/>
        <end position="1093"/>
    </location>
</feature>
<feature type="region of interest" description="Disordered" evidence="11">
    <location>
        <begin position="1450"/>
        <end position="1543"/>
    </location>
</feature>
<dbReference type="GO" id="GO:0002926">
    <property type="term" value="P:tRNA wobble base 5-methoxycarbonylmethyl-2-thiouridinylation"/>
    <property type="evidence" value="ECO:0007669"/>
    <property type="project" value="TreeGrafter"/>
</dbReference>
<feature type="compositionally biased region" description="Basic and acidic residues" evidence="11">
    <location>
        <begin position="1451"/>
        <end position="1466"/>
    </location>
</feature>
<dbReference type="SMART" id="SM00129">
    <property type="entry name" value="KISc"/>
    <property type="match status" value="1"/>
</dbReference>
<comment type="similarity">
    <text evidence="9">Belongs to the TRAFAC class myosin-kinesin ATPase superfamily. Kinesin family.</text>
</comment>
<evidence type="ECO:0000313" key="13">
    <source>
        <dbReference type="EMBL" id="JAT72679.1"/>
    </source>
</evidence>
<dbReference type="GO" id="GO:0005829">
    <property type="term" value="C:cytosol"/>
    <property type="evidence" value="ECO:0007669"/>
    <property type="project" value="TreeGrafter"/>
</dbReference>
<dbReference type="Pfam" id="PF00225">
    <property type="entry name" value="Kinesin"/>
    <property type="match status" value="1"/>
</dbReference>
<keyword evidence="6 9" id="KW-0547">Nucleotide-binding</keyword>
<feature type="region of interest" description="Disordered" evidence="11">
    <location>
        <begin position="1"/>
        <end position="71"/>
    </location>
</feature>
<comment type="pathway">
    <text evidence="2">tRNA modification; 5-methoxycarbonylmethyl-2-thiouridine-tRNA biosynthesis.</text>
</comment>
<dbReference type="CDD" id="cd00106">
    <property type="entry name" value="KISc"/>
    <property type="match status" value="1"/>
</dbReference>
<evidence type="ECO:0000256" key="6">
    <source>
        <dbReference type="ARBA" id="ARBA00022741"/>
    </source>
</evidence>
<dbReference type="GO" id="GO:0005524">
    <property type="term" value="F:ATP binding"/>
    <property type="evidence" value="ECO:0007669"/>
    <property type="project" value="UniProtKB-UniRule"/>
</dbReference>
<feature type="coiled-coil region" evidence="10">
    <location>
        <begin position="452"/>
        <end position="486"/>
    </location>
</feature>
<comment type="similarity">
    <text evidence="3">Belongs to the ELP1/IKA1 family.</text>
</comment>